<dbReference type="PANTHER" id="PTHR12558:SF33">
    <property type="entry name" value="BLL7664 PROTEIN"/>
    <property type="match status" value="1"/>
</dbReference>
<dbReference type="Gene3D" id="1.25.40.10">
    <property type="entry name" value="Tetratricopeptide repeat domain"/>
    <property type="match status" value="2"/>
</dbReference>
<name>A0ABX0MDV7_9BURK</name>
<dbReference type="SUPFAM" id="SSF48452">
    <property type="entry name" value="TPR-like"/>
    <property type="match status" value="1"/>
</dbReference>
<sequence>MQQQTSQEDLTRQRDRTEEYLAADPTNKKLLTRAIELNLALSNPAGAEPHAAAAVAAFPQDPMIVCLQAHVFAAQQRWSDAAPIYAALLSQISDPDLAFSLATCQFWLGQHQAALDTMAPFERAPDLPAATVTLLVRANHHIGNTARAIELIEQHEARLSADPVFLAAASLAYADSNKGAEAIRLSEAALAHGARPLEALVVSATLCLEDADADGALALFQEALALNPQEGRIWNGLGMANLLKRDFPAAGQQLERAAELMPSNIANWTSLGWCRVMSNQPAKADAAFSRALELNPDMSETHGSIAFVAALRGERVAAEAALQRALRLNPQSVTGTMARMALDGKLSDLEQFRSTTLKATAGRTNLFGVDFKVVAERVLDVASPAAHPKQ</sequence>
<comment type="caution">
    <text evidence="3">The sequence shown here is derived from an EMBL/GenBank/DDBJ whole genome shotgun (WGS) entry which is preliminary data.</text>
</comment>
<dbReference type="InterPro" id="IPR011990">
    <property type="entry name" value="TPR-like_helical_dom_sf"/>
</dbReference>
<accession>A0ABX0MDV7</accession>
<evidence type="ECO:0000313" key="4">
    <source>
        <dbReference type="Proteomes" id="UP000819052"/>
    </source>
</evidence>
<keyword evidence="1" id="KW-0802">TPR repeat</keyword>
<dbReference type="RefSeq" id="WP_167078592.1">
    <property type="nucleotide sequence ID" value="NZ_VVIW01000013.1"/>
</dbReference>
<feature type="repeat" description="TPR" evidence="1">
    <location>
        <begin position="265"/>
        <end position="298"/>
    </location>
</feature>
<reference evidence="3 4" key="1">
    <citation type="submission" date="2019-09" db="EMBL/GenBank/DDBJ databases">
        <title>Taxonomy of Antarctic Massilia spp.: description of Massilia rubra sp. nov., Massilia aquatica sp. nov., Massilia mucilaginosa sp. nov., Massilia frigida sp. nov. isolated from streams, lakes and regoliths.</title>
        <authorList>
            <person name="Holochova P."/>
            <person name="Sedlacek I."/>
            <person name="Kralova S."/>
            <person name="Maslanova I."/>
            <person name="Busse H.-J."/>
            <person name="Stankova E."/>
            <person name="Vrbovska V."/>
            <person name="Kovarovic V."/>
            <person name="Bartak M."/>
            <person name="Svec P."/>
            <person name="Pantucek R."/>
        </authorList>
    </citation>
    <scope>NUCLEOTIDE SEQUENCE [LARGE SCALE GENOMIC DNA]</scope>
    <source>
        <strain evidence="3 4">CCM 8693</strain>
    </source>
</reference>
<organism evidence="3 4">
    <name type="scientific">Massilia aquatica</name>
    <dbReference type="NCBI Taxonomy" id="2609000"/>
    <lineage>
        <taxon>Bacteria</taxon>
        <taxon>Pseudomonadati</taxon>
        <taxon>Pseudomonadota</taxon>
        <taxon>Betaproteobacteria</taxon>
        <taxon>Burkholderiales</taxon>
        <taxon>Oxalobacteraceae</taxon>
        <taxon>Telluria group</taxon>
        <taxon>Massilia</taxon>
    </lineage>
</organism>
<keyword evidence="4" id="KW-1185">Reference proteome</keyword>
<dbReference type="Pfam" id="PF13432">
    <property type="entry name" value="TPR_16"/>
    <property type="match status" value="2"/>
</dbReference>
<protein>
    <submittedName>
        <fullName evidence="3">Tetratricopeptide repeat protein</fullName>
    </submittedName>
</protein>
<proteinExistence type="predicted"/>
<evidence type="ECO:0000313" key="3">
    <source>
        <dbReference type="EMBL" id="NHZ42600.1"/>
    </source>
</evidence>
<feature type="compositionally biased region" description="Basic and acidic residues" evidence="2">
    <location>
        <begin position="9"/>
        <end position="19"/>
    </location>
</feature>
<dbReference type="SMART" id="SM00028">
    <property type="entry name" value="TPR"/>
    <property type="match status" value="4"/>
</dbReference>
<dbReference type="PROSITE" id="PS50005">
    <property type="entry name" value="TPR"/>
    <property type="match status" value="2"/>
</dbReference>
<feature type="repeat" description="TPR" evidence="1">
    <location>
        <begin position="231"/>
        <end position="264"/>
    </location>
</feature>
<dbReference type="Proteomes" id="UP000819052">
    <property type="component" value="Unassembled WGS sequence"/>
</dbReference>
<dbReference type="EMBL" id="VVIW01000013">
    <property type="protein sequence ID" value="NHZ42600.1"/>
    <property type="molecule type" value="Genomic_DNA"/>
</dbReference>
<gene>
    <name evidence="3" type="ORF">F1609_20845</name>
</gene>
<evidence type="ECO:0000256" key="1">
    <source>
        <dbReference type="PROSITE-ProRule" id="PRU00339"/>
    </source>
</evidence>
<dbReference type="PANTHER" id="PTHR12558">
    <property type="entry name" value="CELL DIVISION CYCLE 16,23,27"/>
    <property type="match status" value="1"/>
</dbReference>
<feature type="region of interest" description="Disordered" evidence="2">
    <location>
        <begin position="1"/>
        <end position="23"/>
    </location>
</feature>
<dbReference type="InterPro" id="IPR019734">
    <property type="entry name" value="TPR_rpt"/>
</dbReference>
<evidence type="ECO:0000256" key="2">
    <source>
        <dbReference type="SAM" id="MobiDB-lite"/>
    </source>
</evidence>